<comment type="similarity">
    <text evidence="2 8">Belongs to the Mediator complex subunit 4 family.</text>
</comment>
<feature type="compositionally biased region" description="Basic and acidic residues" evidence="10">
    <location>
        <begin position="271"/>
        <end position="283"/>
    </location>
</feature>
<evidence type="ECO:0000256" key="8">
    <source>
        <dbReference type="RuleBase" id="RU364141"/>
    </source>
</evidence>
<feature type="compositionally biased region" description="Acidic residues" evidence="10">
    <location>
        <begin position="259"/>
        <end position="270"/>
    </location>
</feature>
<dbReference type="PANTHER" id="PTHR13208">
    <property type="entry name" value="MEDIATOR OF RNA POLYMERASE II TRANSCRIPTION SUBUNIT 4"/>
    <property type="match status" value="1"/>
</dbReference>
<comment type="subcellular location">
    <subcellularLocation>
        <location evidence="1 8">Nucleus</location>
    </subcellularLocation>
</comment>
<evidence type="ECO:0000256" key="1">
    <source>
        <dbReference type="ARBA" id="ARBA00004123"/>
    </source>
</evidence>
<feature type="region of interest" description="Disordered" evidence="10">
    <location>
        <begin position="1"/>
        <end position="55"/>
    </location>
</feature>
<dbReference type="Pfam" id="PF10018">
    <property type="entry name" value="Med4"/>
    <property type="match status" value="1"/>
</dbReference>
<feature type="region of interest" description="Disordered" evidence="10">
    <location>
        <begin position="240"/>
        <end position="321"/>
    </location>
</feature>
<reference evidence="11 12" key="1">
    <citation type="submission" date="2018-06" db="EMBL/GenBank/DDBJ databases">
        <title>Whole genome sequencing of Candida tropicalis (genome annotated by CSBL at Korea University).</title>
        <authorList>
            <person name="Ahn J."/>
        </authorList>
    </citation>
    <scope>NUCLEOTIDE SEQUENCE [LARGE SCALE GENOMIC DNA]</scope>
    <source>
        <strain evidence="11 12">ATCC 20962</strain>
    </source>
</reference>
<comment type="subunit">
    <text evidence="8">Component of the Mediator complex.</text>
</comment>
<dbReference type="PANTHER" id="PTHR13208:SF2">
    <property type="entry name" value="MEDIATOR OF RNA POLYMERASE II TRANSCRIPTION SUBUNIT 4"/>
    <property type="match status" value="1"/>
</dbReference>
<feature type="coiled-coil region" evidence="9">
    <location>
        <begin position="130"/>
        <end position="157"/>
    </location>
</feature>
<dbReference type="GO" id="GO:0006357">
    <property type="term" value="P:regulation of transcription by RNA polymerase II"/>
    <property type="evidence" value="ECO:0007669"/>
    <property type="project" value="InterPro"/>
</dbReference>
<dbReference type="STRING" id="5486.A0A367YMC8"/>
<dbReference type="OrthoDB" id="1929813at2759"/>
<dbReference type="AlphaFoldDB" id="A0A367YMC8"/>
<keyword evidence="5 8" id="KW-0804">Transcription</keyword>
<keyword evidence="6 8" id="KW-0539">Nucleus</keyword>
<feature type="compositionally biased region" description="Basic and acidic residues" evidence="10">
    <location>
        <begin position="240"/>
        <end position="258"/>
    </location>
</feature>
<evidence type="ECO:0000256" key="9">
    <source>
        <dbReference type="SAM" id="Coils"/>
    </source>
</evidence>
<dbReference type="InterPro" id="IPR019258">
    <property type="entry name" value="Mediator_Med4"/>
</dbReference>
<name>A0A367YMC8_9ASCO</name>
<evidence type="ECO:0000313" key="11">
    <source>
        <dbReference type="EMBL" id="RCK66910.1"/>
    </source>
</evidence>
<feature type="compositionally biased region" description="Polar residues" evidence="10">
    <location>
        <begin position="18"/>
        <end position="29"/>
    </location>
</feature>
<organism evidence="11 12">
    <name type="scientific">Candida viswanathii</name>
    <dbReference type="NCBI Taxonomy" id="5486"/>
    <lineage>
        <taxon>Eukaryota</taxon>
        <taxon>Fungi</taxon>
        <taxon>Dikarya</taxon>
        <taxon>Ascomycota</taxon>
        <taxon>Saccharomycotina</taxon>
        <taxon>Pichiomycetes</taxon>
        <taxon>Debaryomycetaceae</taxon>
        <taxon>Candida/Lodderomyces clade</taxon>
        <taxon>Candida</taxon>
    </lineage>
</organism>
<keyword evidence="12" id="KW-1185">Reference proteome</keyword>
<evidence type="ECO:0000256" key="4">
    <source>
        <dbReference type="ARBA" id="ARBA00023015"/>
    </source>
</evidence>
<keyword evidence="9" id="KW-0175">Coiled coil</keyword>
<evidence type="ECO:0000256" key="3">
    <source>
        <dbReference type="ARBA" id="ARBA00020629"/>
    </source>
</evidence>
<evidence type="ECO:0000256" key="7">
    <source>
        <dbReference type="ARBA" id="ARBA00031257"/>
    </source>
</evidence>
<dbReference type="GO" id="GO:0003712">
    <property type="term" value="F:transcription coregulator activity"/>
    <property type="evidence" value="ECO:0007669"/>
    <property type="project" value="InterPro"/>
</dbReference>
<evidence type="ECO:0000313" key="12">
    <source>
        <dbReference type="Proteomes" id="UP000253472"/>
    </source>
</evidence>
<comment type="function">
    <text evidence="8">Component of the Mediator complex, a coactivator involved in the regulated transcription of nearly all RNA polymerase II-dependent genes. Mediator functions as a bridge to convey information from gene-specific regulatory proteins to the basal RNA polymerase II transcription machinery. Mediator is recruited to promoters by direct interactions with regulatory proteins and serves as a scaffold for the assembly of a functional preinitiation complex with RNA polymerase II and the general transcription factors.</text>
</comment>
<proteinExistence type="inferred from homology"/>
<accession>A0A367YMC8</accession>
<evidence type="ECO:0000256" key="6">
    <source>
        <dbReference type="ARBA" id="ARBA00023242"/>
    </source>
</evidence>
<dbReference type="Proteomes" id="UP000253472">
    <property type="component" value="Unassembled WGS sequence"/>
</dbReference>
<feature type="compositionally biased region" description="Basic and acidic residues" evidence="10">
    <location>
        <begin position="1"/>
        <end position="11"/>
    </location>
</feature>
<dbReference type="GO" id="GO:0070847">
    <property type="term" value="C:core mediator complex"/>
    <property type="evidence" value="ECO:0007669"/>
    <property type="project" value="TreeGrafter"/>
</dbReference>
<sequence>MLPFRKTETPLKADPISRVNSSSRLNQLGTTSTSSPSTPNPASYVTSSLNPQKNLPTNATNIKLKLQTQKDLDIFEQLPMVQKVKEYETLLNELSSDISQFKDDQLQLKIQRIIACNDVLKLQIEELNKHRNYSHQVDKLTEENRALENSSKTILKELVGYRNELKKLPKLPRPEKQLNQTVEVDDILKYAFKLAKFTKAPAAMANMPFQIHPNNYIWPAEDSLRRGMLAQASLQPDEIIRNELGVSEKETKEPPAKEDSDEEMEDVVAADEEKPAEAAENRLQHRGSFGGYDGAKKPEEAPAAPADLNLDLFDPDDEYSD</sequence>
<keyword evidence="4 8" id="KW-0805">Transcription regulation</keyword>
<evidence type="ECO:0000256" key="2">
    <source>
        <dbReference type="ARBA" id="ARBA00009626"/>
    </source>
</evidence>
<gene>
    <name evidence="11" type="primary">MED4_0</name>
    <name evidence="8" type="synonym">MED4</name>
    <name evidence="11" type="ORF">Cantr_02787</name>
</gene>
<feature type="compositionally biased region" description="Low complexity" evidence="10">
    <location>
        <begin position="301"/>
        <end position="312"/>
    </location>
</feature>
<evidence type="ECO:0000256" key="10">
    <source>
        <dbReference type="SAM" id="MobiDB-lite"/>
    </source>
</evidence>
<comment type="caution">
    <text evidence="11">The sequence shown here is derived from an EMBL/GenBank/DDBJ whole genome shotgun (WGS) entry which is preliminary data.</text>
</comment>
<evidence type="ECO:0000256" key="5">
    <source>
        <dbReference type="ARBA" id="ARBA00023163"/>
    </source>
</evidence>
<dbReference type="EMBL" id="QLNQ01000001">
    <property type="protein sequence ID" value="RCK66910.1"/>
    <property type="molecule type" value="Genomic_DNA"/>
</dbReference>
<dbReference type="GO" id="GO:0016592">
    <property type="term" value="C:mediator complex"/>
    <property type="evidence" value="ECO:0007669"/>
    <property type="project" value="InterPro"/>
</dbReference>
<keyword evidence="8" id="KW-0010">Activator</keyword>
<feature type="compositionally biased region" description="Polar residues" evidence="10">
    <location>
        <begin position="40"/>
        <end position="55"/>
    </location>
</feature>
<protein>
    <recommendedName>
        <fullName evidence="3 8">Mediator of RNA polymerase II transcription subunit 4</fullName>
    </recommendedName>
    <alternativeName>
        <fullName evidence="7 8">Mediator complex subunit 4</fullName>
    </alternativeName>
</protein>